<dbReference type="GO" id="GO:0016874">
    <property type="term" value="F:ligase activity"/>
    <property type="evidence" value="ECO:0007669"/>
    <property type="project" value="UniProtKB-KW"/>
</dbReference>
<reference evidence="6" key="1">
    <citation type="journal article" date="2013" name="Proc. Natl. Acad. Sci. U.S.A.">
        <title>Diversity and abundance of phosphonate biosynthetic genes in nature.</title>
        <authorList>
            <person name="Yu X."/>
            <person name="Doroghazi J.R."/>
            <person name="Janga S.C."/>
            <person name="Zhang J.K."/>
            <person name="Circello B."/>
            <person name="Griffin B.M."/>
            <person name="Labeda D.P."/>
            <person name="Metcalf W.W."/>
        </authorList>
    </citation>
    <scope>NUCLEOTIDE SEQUENCE</scope>
    <source>
        <strain evidence="6">MMG1662</strain>
    </source>
</reference>
<evidence type="ECO:0000259" key="5">
    <source>
        <dbReference type="PROSITE" id="PS50975"/>
    </source>
</evidence>
<evidence type="ECO:0000256" key="1">
    <source>
        <dbReference type="ARBA" id="ARBA00022598"/>
    </source>
</evidence>
<dbReference type="InterPro" id="IPR013815">
    <property type="entry name" value="ATP_grasp_subdomain_1"/>
</dbReference>
<dbReference type="AlphaFoldDB" id="U5YNT0"/>
<dbReference type="InterPro" id="IPR011761">
    <property type="entry name" value="ATP-grasp"/>
</dbReference>
<keyword evidence="3 4" id="KW-0067">ATP-binding</keyword>
<dbReference type="EMBL" id="KF386868">
    <property type="protein sequence ID" value="AGZ93978.1"/>
    <property type="molecule type" value="Genomic_DNA"/>
</dbReference>
<evidence type="ECO:0000256" key="4">
    <source>
        <dbReference type="PROSITE-ProRule" id="PRU00409"/>
    </source>
</evidence>
<accession>U5YNT0</accession>
<dbReference type="InterPro" id="IPR052032">
    <property type="entry name" value="ATP-dep_AA_Ligase"/>
</dbReference>
<sequence length="395" mass="42382">MTSQPQVVYVLVAKQPLTADPAAAFPWPDAEIVVVAAAGMEAVLREDVESAVPVRHVPHAEWRAWIEADAAGRVTQVVTNDEYCLEDCAALRAAFGLVPRHPARLANYLDKVAMKQALNAGGVATAGFLAFDQVRVDADLAGQAVKELGLPLVAKPRQEANSRGVEVLRDLDQLLDWQRRRAGEAGWHWEEFLEGRQFHANAIVREGDVEHVQVGRYVGPLLGFGQGQRVGSSTLPPDGPEAVTGRRLNEAAVAALGGEGSFVVHTEYVQRPDGTPVVLEVAARAPGALVAEASRLHAGVNLEQANLALQAGAPVGRPAPTGYAAAWLWVPVMPGEMFGAGPSFTGESLVQIKRSGRERNLGDSGRFGASVLLWSRDAETVEADLELAENWDWTR</sequence>
<evidence type="ECO:0000256" key="2">
    <source>
        <dbReference type="ARBA" id="ARBA00022741"/>
    </source>
</evidence>
<protein>
    <recommendedName>
        <fullName evidence="5">ATP-grasp domain-containing protein</fullName>
    </recommendedName>
</protein>
<keyword evidence="2 4" id="KW-0547">Nucleotide-binding</keyword>
<organism evidence="6">
    <name type="scientific">Streptomyces sp. MMG1662</name>
    <dbReference type="NCBI Taxonomy" id="1415548"/>
    <lineage>
        <taxon>Bacteria</taxon>
        <taxon>Bacillati</taxon>
        <taxon>Actinomycetota</taxon>
        <taxon>Actinomycetes</taxon>
        <taxon>Kitasatosporales</taxon>
        <taxon>Streptomycetaceae</taxon>
        <taxon>Streptomyces</taxon>
    </lineage>
</organism>
<dbReference type="SUPFAM" id="SSF56059">
    <property type="entry name" value="Glutathione synthetase ATP-binding domain-like"/>
    <property type="match status" value="1"/>
</dbReference>
<dbReference type="PANTHER" id="PTHR43585">
    <property type="entry name" value="FUMIPYRROLE BIOSYNTHESIS PROTEIN C"/>
    <property type="match status" value="1"/>
</dbReference>
<dbReference type="PANTHER" id="PTHR43585:SF2">
    <property type="entry name" value="ATP-GRASP ENZYME FSQD"/>
    <property type="match status" value="1"/>
</dbReference>
<feature type="domain" description="ATP-grasp" evidence="5">
    <location>
        <begin position="115"/>
        <end position="311"/>
    </location>
</feature>
<dbReference type="PROSITE" id="PS50975">
    <property type="entry name" value="ATP_GRASP"/>
    <property type="match status" value="1"/>
</dbReference>
<dbReference type="GO" id="GO:0005524">
    <property type="term" value="F:ATP binding"/>
    <property type="evidence" value="ECO:0007669"/>
    <property type="project" value="UniProtKB-UniRule"/>
</dbReference>
<proteinExistence type="predicted"/>
<evidence type="ECO:0000256" key="3">
    <source>
        <dbReference type="ARBA" id="ARBA00022840"/>
    </source>
</evidence>
<dbReference type="Gene3D" id="3.30.1490.20">
    <property type="entry name" value="ATP-grasp fold, A domain"/>
    <property type="match status" value="1"/>
</dbReference>
<dbReference type="Gene3D" id="3.40.50.20">
    <property type="match status" value="1"/>
</dbReference>
<dbReference type="GO" id="GO:0046872">
    <property type="term" value="F:metal ion binding"/>
    <property type="evidence" value="ECO:0007669"/>
    <property type="project" value="InterPro"/>
</dbReference>
<name>U5YNT0_9ACTN</name>
<dbReference type="Gene3D" id="3.30.470.20">
    <property type="entry name" value="ATP-grasp fold, B domain"/>
    <property type="match status" value="1"/>
</dbReference>
<keyword evidence="1" id="KW-0436">Ligase</keyword>
<evidence type="ECO:0000313" key="6">
    <source>
        <dbReference type="EMBL" id="AGZ93978.1"/>
    </source>
</evidence>